<dbReference type="EMBL" id="PKLF01000004">
    <property type="protein sequence ID" value="MBE8611785.1"/>
    <property type="molecule type" value="Genomic_DNA"/>
</dbReference>
<evidence type="ECO:0000313" key="3">
    <source>
        <dbReference type="Proteomes" id="UP000650477"/>
    </source>
</evidence>
<dbReference type="AlphaFoldDB" id="A0A2C5SLE3"/>
<sequence>MSMSDKYSGPAAYTWGLITSVLGVLSLDQWAVLIGIVCTIGTFFINWYYRRKEFQIKAGDHHEG</sequence>
<dbReference type="Proteomes" id="UP000650477">
    <property type="component" value="Unassembled WGS sequence"/>
</dbReference>
<reference evidence="2" key="1">
    <citation type="submission" date="2017-12" db="EMBL/GenBank/DDBJ databases">
        <title>Genome sequencing and analysis.</title>
        <authorList>
            <person name="Huang Y.-T."/>
        </authorList>
    </citation>
    <scope>NUCLEOTIDE SEQUENCE</scope>
    <source>
        <strain evidence="2">VGH116</strain>
    </source>
</reference>
<feature type="transmembrane region" description="Helical" evidence="1">
    <location>
        <begin position="30"/>
        <end position="49"/>
    </location>
</feature>
<dbReference type="RefSeq" id="WP_004235068.1">
    <property type="nucleotide sequence ID" value="NZ_ABGYJJ040000001.1"/>
</dbReference>
<protein>
    <submittedName>
        <fullName evidence="2">Holin</fullName>
    </submittedName>
</protein>
<comment type="caution">
    <text evidence="2">The sequence shown here is derived from an EMBL/GenBank/DDBJ whole genome shotgun (WGS) entry which is preliminary data.</text>
</comment>
<gene>
    <name evidence="2" type="ORF">CYG68_05060</name>
</gene>
<proteinExistence type="predicted"/>
<dbReference type="InterPro" id="IPR032118">
    <property type="entry name" value="Phage_holin_HP1"/>
</dbReference>
<keyword evidence="1" id="KW-0812">Transmembrane</keyword>
<dbReference type="GeneID" id="93360028"/>
<dbReference type="Pfam" id="PF16080">
    <property type="entry name" value="Phage_holin_2_3"/>
    <property type="match status" value="1"/>
</dbReference>
<evidence type="ECO:0000256" key="1">
    <source>
        <dbReference type="SAM" id="Phobius"/>
    </source>
</evidence>
<keyword evidence="1" id="KW-1133">Transmembrane helix</keyword>
<evidence type="ECO:0000313" key="2">
    <source>
        <dbReference type="EMBL" id="MBE8611785.1"/>
    </source>
</evidence>
<organism evidence="2 3">
    <name type="scientific">Morganella morganii</name>
    <name type="common">Proteus morganii</name>
    <dbReference type="NCBI Taxonomy" id="582"/>
    <lineage>
        <taxon>Bacteria</taxon>
        <taxon>Pseudomonadati</taxon>
        <taxon>Pseudomonadota</taxon>
        <taxon>Gammaproteobacteria</taxon>
        <taxon>Enterobacterales</taxon>
        <taxon>Morganellaceae</taxon>
        <taxon>Morganella</taxon>
    </lineage>
</organism>
<accession>A0A2C5SLE3</accession>
<name>A0A2C5SLE3_MORMO</name>
<keyword evidence="1" id="KW-0472">Membrane</keyword>